<protein>
    <recommendedName>
        <fullName evidence="7">DUF4378 domain-containing protein</fullName>
    </recommendedName>
</protein>
<dbReference type="STRING" id="52838.A0A4S8ISN2"/>
<evidence type="ECO:0000259" key="4">
    <source>
        <dbReference type="Pfam" id="PF14383"/>
    </source>
</evidence>
<accession>A0A4S8ISN2</accession>
<dbReference type="InterPro" id="IPR022212">
    <property type="entry name" value="DUF3741"/>
</dbReference>
<dbReference type="Pfam" id="PF12552">
    <property type="entry name" value="DUF3741"/>
    <property type="match status" value="1"/>
</dbReference>
<dbReference type="Pfam" id="PF14383">
    <property type="entry name" value="VARLMGL"/>
    <property type="match status" value="1"/>
</dbReference>
<dbReference type="Pfam" id="PF14309">
    <property type="entry name" value="DUF4378"/>
    <property type="match status" value="1"/>
</dbReference>
<name>A0A4S8ISN2_MUSBA</name>
<feature type="region of interest" description="Disordered" evidence="1">
    <location>
        <begin position="266"/>
        <end position="310"/>
    </location>
</feature>
<evidence type="ECO:0000256" key="1">
    <source>
        <dbReference type="SAM" id="MobiDB-lite"/>
    </source>
</evidence>
<evidence type="ECO:0000313" key="5">
    <source>
        <dbReference type="EMBL" id="THU51703.1"/>
    </source>
</evidence>
<feature type="compositionally biased region" description="Basic and acidic residues" evidence="1">
    <location>
        <begin position="855"/>
        <end position="876"/>
    </location>
</feature>
<dbReference type="EMBL" id="PYDT01000009">
    <property type="protein sequence ID" value="THU51703.1"/>
    <property type="molecule type" value="Genomic_DNA"/>
</dbReference>
<evidence type="ECO:0008006" key="7">
    <source>
        <dbReference type="Google" id="ProtNLM"/>
    </source>
</evidence>
<gene>
    <name evidence="5" type="ORF">C4D60_Mb06t33850</name>
</gene>
<evidence type="ECO:0000259" key="3">
    <source>
        <dbReference type="Pfam" id="PF14309"/>
    </source>
</evidence>
<keyword evidence="6" id="KW-1185">Reference proteome</keyword>
<dbReference type="Proteomes" id="UP000317650">
    <property type="component" value="Chromosome 6"/>
</dbReference>
<dbReference type="PANTHER" id="PTHR46836:SF8">
    <property type="entry name" value="AFADIN"/>
    <property type="match status" value="1"/>
</dbReference>
<feature type="domain" description="DUF4378" evidence="3">
    <location>
        <begin position="1121"/>
        <end position="1268"/>
    </location>
</feature>
<evidence type="ECO:0000259" key="2">
    <source>
        <dbReference type="Pfam" id="PF12552"/>
    </source>
</evidence>
<proteinExistence type="predicted"/>
<feature type="compositionally biased region" description="Low complexity" evidence="1">
    <location>
        <begin position="837"/>
        <end position="850"/>
    </location>
</feature>
<evidence type="ECO:0000313" key="6">
    <source>
        <dbReference type="Proteomes" id="UP000317650"/>
    </source>
</evidence>
<comment type="caution">
    <text evidence="5">The sequence shown here is derived from an EMBL/GenBank/DDBJ whole genome shotgun (WGS) entry which is preliminary data.</text>
</comment>
<feature type="compositionally biased region" description="Basic residues" evidence="1">
    <location>
        <begin position="269"/>
        <end position="278"/>
    </location>
</feature>
<dbReference type="PANTHER" id="PTHR46836">
    <property type="entry name" value="AFADIN"/>
    <property type="match status" value="1"/>
</dbReference>
<feature type="domain" description="DUF3741" evidence="4">
    <location>
        <begin position="362"/>
        <end position="387"/>
    </location>
</feature>
<feature type="region of interest" description="Disordered" evidence="1">
    <location>
        <begin position="834"/>
        <end position="898"/>
    </location>
</feature>
<dbReference type="InterPro" id="IPR025486">
    <property type="entry name" value="DUF4378"/>
</dbReference>
<feature type="domain" description="DUF3741" evidence="2">
    <location>
        <begin position="467"/>
        <end position="511"/>
    </location>
</feature>
<sequence>MSKARLVPRRASTSSAFSGLRASLLPVISRSSRWPVSALTVRRSSAQEGEFRFRSLFHFPLQLPVHAPEPGSFSSPALALLGFNCRASSHPTVEVTGRSFTTVRCHVSRISRTACYSLPTTILRVAVFLAAFLGPACGTVAYSRTEAGRPMGDEFTWNVAFGTPSTPTAIATRCGDSYRPLTLRFPSEVFERLLSSLSLPLSDPKTPRECFDLLPRSRRAAPSSVLVLASYSSCSSADVAFPFLTEPSRDRCCRFYVKGRTLGSQQFARRMHQSRRSRRREEPLDAAERSRSRNWASPARAGGQHFHIRRQPNASRGAFDSVDSACNIGFSAEENSFTLEIRQSSSKKASQIPIREMINKEVSNEKEIKRPSPNLIARLMGLDSLPSPVRQQKNMDCYCQTSSSIGFLENHVHPEDHSYQRSAIEDQEFKDVFEVTETSKKKKHRNYSNNGGMLSHRGNKIDMDLMRQKSMVIERFSTDEMLQNSRKFNDAVKVPDRSKDLFLELLQDPNSLFAKHLRDLNRSPPSPDQSKITNLRPSKGTKHSRNEVWYKFRSERNPDRCFPVSQEVTGSCTMHMIRLNKHYVEENNGFLSHNLSASHVGKTEVDVHPAHIVILKPNLENSQKMAEANYFPQESFRFCSKRCREIAASGTDKLYDNKSRQRFHHTQVFCRKIKGSREIPKEIRRKLRHTMSHTNKGFTSEMNPYAGNMDSCSFSGFCSLYHSEAISQSPGHFGECCSSISPSLSYSTESSVSREARRRLCERWKLTHGFQNMGLIPHGSSTLGEILALSDREVPKVTMEMLDTKKVSEENLANNEVLGNKDCPLDISSNNGCTDGSSRSLPRLKSLPVSCSPELTDRKRNEGNRKTMIKDVRDMKPSVSSDASFTKPGNRPLKPSKHQTHKYMQTYSVGEENMLPDWEIHANSEGLRKSIHLRHFVDKRTLHPSPADYGFSERSQLISNASIPILRDEPWHLTAQEEQTMQSAYQESLENEGSYGHIKNVIVIEGTSNDHPQVKLLPSESGVAESHPLSSKKLVEQPSPVSVLETPSEDKTYSSECFERLTANLKELRMQLQLLKLESVTACTEETDVLMLSENDSASDSHKHLPSREVHQRFIDDDDRDFTYLLDMLIESGIHGVDDKKLVGACYLLGYPVDQNIFGKIEKKYEKIASWSRSERKFLFDLINCTLAGLVTSCMDAHPRVTSNICQPAWDGAGLVECLWQMVAKQKEEVDCNRENKILEPGWFCLEHDIGLIATEMESLLNDDLLEELVSEFVSVRATLELLWWK</sequence>
<organism evidence="5 6">
    <name type="scientific">Musa balbisiana</name>
    <name type="common">Banana</name>
    <dbReference type="NCBI Taxonomy" id="52838"/>
    <lineage>
        <taxon>Eukaryota</taxon>
        <taxon>Viridiplantae</taxon>
        <taxon>Streptophyta</taxon>
        <taxon>Embryophyta</taxon>
        <taxon>Tracheophyta</taxon>
        <taxon>Spermatophyta</taxon>
        <taxon>Magnoliopsida</taxon>
        <taxon>Liliopsida</taxon>
        <taxon>Zingiberales</taxon>
        <taxon>Musaceae</taxon>
        <taxon>Musa</taxon>
    </lineage>
</organism>
<dbReference type="InterPro" id="IPR032795">
    <property type="entry name" value="DUF3741-assoc"/>
</dbReference>
<reference evidence="5 6" key="1">
    <citation type="journal article" date="2019" name="Nat. Plants">
        <title>Genome sequencing of Musa balbisiana reveals subgenome evolution and function divergence in polyploid bananas.</title>
        <authorList>
            <person name="Yao X."/>
        </authorList>
    </citation>
    <scope>NUCLEOTIDE SEQUENCE [LARGE SCALE GENOMIC DNA]</scope>
    <source>
        <strain evidence="6">cv. DH-PKW</strain>
        <tissue evidence="5">Leaves</tissue>
    </source>
</reference>
<feature type="region of interest" description="Disordered" evidence="1">
    <location>
        <begin position="519"/>
        <end position="543"/>
    </location>
</feature>
<feature type="region of interest" description="Disordered" evidence="1">
    <location>
        <begin position="1020"/>
        <end position="1048"/>
    </location>
</feature>
<feature type="compositionally biased region" description="Basic and acidic residues" evidence="1">
    <location>
        <begin position="279"/>
        <end position="291"/>
    </location>
</feature>